<comment type="caution">
    <text evidence="2">The sequence shown here is derived from an EMBL/GenBank/DDBJ whole genome shotgun (WGS) entry which is preliminary data.</text>
</comment>
<name>A0ABW6PN55_9NOCA</name>
<keyword evidence="3" id="KW-1185">Reference proteome</keyword>
<keyword evidence="1" id="KW-1133">Transmembrane helix</keyword>
<dbReference type="RefSeq" id="WP_387700452.1">
    <property type="nucleotide sequence ID" value="NZ_JBIAMX010000006.1"/>
</dbReference>
<sequence>MRAGTGDRERRPLTVVELLTGAMVLAAAGLGVAGPLLAGVWMRYAGAAEDTASTVSLLLAATAVISSLLAAAALARTGWRRRTGTRGRSAREE</sequence>
<keyword evidence="1" id="KW-0472">Membrane</keyword>
<evidence type="ECO:0000313" key="3">
    <source>
        <dbReference type="Proteomes" id="UP001601444"/>
    </source>
</evidence>
<feature type="transmembrane region" description="Helical" evidence="1">
    <location>
        <begin position="12"/>
        <end position="37"/>
    </location>
</feature>
<evidence type="ECO:0000256" key="1">
    <source>
        <dbReference type="SAM" id="Phobius"/>
    </source>
</evidence>
<proteinExistence type="predicted"/>
<evidence type="ECO:0000313" key="2">
    <source>
        <dbReference type="EMBL" id="MFF0543824.1"/>
    </source>
</evidence>
<reference evidence="2 3" key="1">
    <citation type="submission" date="2024-10" db="EMBL/GenBank/DDBJ databases">
        <title>The Natural Products Discovery Center: Release of the First 8490 Sequenced Strains for Exploring Actinobacteria Biosynthetic Diversity.</title>
        <authorList>
            <person name="Kalkreuter E."/>
            <person name="Kautsar S.A."/>
            <person name="Yang D."/>
            <person name="Bader C.D."/>
            <person name="Teijaro C.N."/>
            <person name="Fluegel L."/>
            <person name="Davis C.M."/>
            <person name="Simpson J.R."/>
            <person name="Lauterbach L."/>
            <person name="Steele A.D."/>
            <person name="Gui C."/>
            <person name="Meng S."/>
            <person name="Li G."/>
            <person name="Viehrig K."/>
            <person name="Ye F."/>
            <person name="Su P."/>
            <person name="Kiefer A.F."/>
            <person name="Nichols A."/>
            <person name="Cepeda A.J."/>
            <person name="Yan W."/>
            <person name="Fan B."/>
            <person name="Jiang Y."/>
            <person name="Adhikari A."/>
            <person name="Zheng C.-J."/>
            <person name="Schuster L."/>
            <person name="Cowan T.M."/>
            <person name="Smanski M.J."/>
            <person name="Chevrette M.G."/>
            <person name="De Carvalho L.P.S."/>
            <person name="Shen B."/>
        </authorList>
    </citation>
    <scope>NUCLEOTIDE SEQUENCE [LARGE SCALE GENOMIC DNA]</scope>
    <source>
        <strain evidence="2 3">NPDC004045</strain>
    </source>
</reference>
<accession>A0ABW6PN55</accession>
<protein>
    <submittedName>
        <fullName evidence="2">Uncharacterized protein</fullName>
    </submittedName>
</protein>
<organism evidence="2 3">
    <name type="scientific">Nocardia thailandica</name>
    <dbReference type="NCBI Taxonomy" id="257275"/>
    <lineage>
        <taxon>Bacteria</taxon>
        <taxon>Bacillati</taxon>
        <taxon>Actinomycetota</taxon>
        <taxon>Actinomycetes</taxon>
        <taxon>Mycobacteriales</taxon>
        <taxon>Nocardiaceae</taxon>
        <taxon>Nocardia</taxon>
    </lineage>
</organism>
<keyword evidence="1" id="KW-0812">Transmembrane</keyword>
<feature type="transmembrane region" description="Helical" evidence="1">
    <location>
        <begin position="57"/>
        <end position="79"/>
    </location>
</feature>
<dbReference type="Proteomes" id="UP001601444">
    <property type="component" value="Unassembled WGS sequence"/>
</dbReference>
<gene>
    <name evidence="2" type="ORF">ACFYTF_13410</name>
</gene>
<dbReference type="EMBL" id="JBIAMX010000006">
    <property type="protein sequence ID" value="MFF0543824.1"/>
    <property type="molecule type" value="Genomic_DNA"/>
</dbReference>